<dbReference type="AlphaFoldDB" id="A0A7G2K1H1"/>
<dbReference type="EC" id="1.-.-.-" evidence="1"/>
<reference evidence="1" key="1">
    <citation type="journal article" date="2010" name="Genomics">
        <title>Tracing phylogenomic events leading to diversity of Haemophilus influenzae and the emergence of Brazilian Purpuric Fever (BPF)-associated clones.</title>
        <authorList>
            <person name="Papazisi L."/>
            <person name="Ratnayake S."/>
            <person name="Remortel B.G."/>
            <person name="Bock G.R."/>
            <person name="Liang W."/>
            <person name="Saeed A.I."/>
            <person name="Liu J."/>
            <person name="Fleischmann R.D."/>
            <person name="Kilian M."/>
            <person name="Peterson S.N."/>
        </authorList>
    </citation>
    <scope>NUCLEOTIDE SEQUENCE [LARGE SCALE GENOMIC DNA]</scope>
    <source>
        <strain evidence="1">HK1212</strain>
    </source>
</reference>
<dbReference type="EMBL" id="ABFC01000030">
    <property type="protein sequence ID" value="EFA29578.1"/>
    <property type="molecule type" value="Genomic_DNA"/>
</dbReference>
<evidence type="ECO:0000313" key="1">
    <source>
        <dbReference type="EMBL" id="EFA29578.1"/>
    </source>
</evidence>
<proteinExistence type="predicted"/>
<organism evidence="1">
    <name type="scientific">Haemophilus influenzae HK1212</name>
    <dbReference type="NCBI Taxonomy" id="456482"/>
    <lineage>
        <taxon>Bacteria</taxon>
        <taxon>Pseudomonadati</taxon>
        <taxon>Pseudomonadota</taxon>
        <taxon>Gammaproteobacteria</taxon>
        <taxon>Pasteurellales</taxon>
        <taxon>Pasteurellaceae</taxon>
        <taxon>Haemophilus</taxon>
    </lineage>
</organism>
<dbReference type="GO" id="GO:0016491">
    <property type="term" value="F:oxidoreductase activity"/>
    <property type="evidence" value="ECO:0007669"/>
    <property type="project" value="UniProtKB-KW"/>
</dbReference>
<name>A0A7G2K1H1_HAEIF</name>
<dbReference type="SUPFAM" id="SSF55469">
    <property type="entry name" value="FMN-dependent nitroreductase-like"/>
    <property type="match status" value="1"/>
</dbReference>
<keyword evidence="1" id="KW-0560">Oxidoreductase</keyword>
<dbReference type="Gene3D" id="3.40.109.10">
    <property type="entry name" value="NADH Oxidase"/>
    <property type="match status" value="1"/>
</dbReference>
<gene>
    <name evidence="1" type="ORF">HAINFHK1212_1788</name>
</gene>
<protein>
    <submittedName>
        <fullName evidence="1">NAD(P)H nitroreductase</fullName>
        <ecNumber evidence="1">1.-.-.-</ecNumber>
    </submittedName>
</protein>
<sequence>MLTGASALGIDSCPIEGFHYDKMNECLAEEGLFDPQEYAVSVAATFGYRSRDIAKKSRKGLDEVVRWVK</sequence>
<dbReference type="InterPro" id="IPR000415">
    <property type="entry name" value="Nitroreductase-like"/>
</dbReference>
<comment type="caution">
    <text evidence="1">The sequence shown here is derived from an EMBL/GenBank/DDBJ whole genome shotgun (WGS) entry which is preliminary data.</text>
</comment>
<accession>A0A7G2K1H1</accession>